<dbReference type="OrthoDB" id="5816339at2759"/>
<evidence type="ECO:0000313" key="3">
    <source>
        <dbReference type="Proteomes" id="UP000005239"/>
    </source>
</evidence>
<keyword evidence="3" id="KW-1185">Reference proteome</keyword>
<accession>A0A8R1UF58</accession>
<name>A0A2A6B4S1_PRIPA</name>
<feature type="domain" description="ATP-citrate synthase ATP-grasp" evidence="1">
    <location>
        <begin position="12"/>
        <end position="96"/>
    </location>
</feature>
<accession>A0A2A6B4S1</accession>
<dbReference type="InterPro" id="IPR056749">
    <property type="entry name" value="Citrate_synth_N"/>
</dbReference>
<protein>
    <recommendedName>
        <fullName evidence="1">ATP-citrate synthase ATP-grasp domain-containing protein</fullName>
    </recommendedName>
</protein>
<evidence type="ECO:0000313" key="2">
    <source>
        <dbReference type="EnsemblMetazoa" id="PPA17440.1"/>
    </source>
</evidence>
<dbReference type="EnsemblMetazoa" id="PPA17440.1">
    <property type="protein sequence ID" value="PPA17440.1"/>
    <property type="gene ID" value="WBGene00106994"/>
</dbReference>
<organism evidence="2 3">
    <name type="scientific">Pristionchus pacificus</name>
    <name type="common">Parasitic nematode worm</name>
    <dbReference type="NCBI Taxonomy" id="54126"/>
    <lineage>
        <taxon>Eukaryota</taxon>
        <taxon>Metazoa</taxon>
        <taxon>Ecdysozoa</taxon>
        <taxon>Nematoda</taxon>
        <taxon>Chromadorea</taxon>
        <taxon>Rhabditida</taxon>
        <taxon>Rhabditina</taxon>
        <taxon>Diplogasteromorpha</taxon>
        <taxon>Diplogasteroidea</taxon>
        <taxon>Neodiplogasteridae</taxon>
        <taxon>Pristionchus</taxon>
    </lineage>
</organism>
<proteinExistence type="predicted"/>
<dbReference type="Pfam" id="PF24948">
    <property type="entry name" value="Citrate_synth_N"/>
    <property type="match status" value="1"/>
</dbReference>
<dbReference type="Gene3D" id="3.30.470.110">
    <property type="match status" value="1"/>
</dbReference>
<reference evidence="3" key="1">
    <citation type="journal article" date="2008" name="Nat. Genet.">
        <title>The Pristionchus pacificus genome provides a unique perspective on nematode lifestyle and parasitism.</title>
        <authorList>
            <person name="Dieterich C."/>
            <person name="Clifton S.W."/>
            <person name="Schuster L.N."/>
            <person name="Chinwalla A."/>
            <person name="Delehaunty K."/>
            <person name="Dinkelacker I."/>
            <person name="Fulton L."/>
            <person name="Fulton R."/>
            <person name="Godfrey J."/>
            <person name="Minx P."/>
            <person name="Mitreva M."/>
            <person name="Roeseler W."/>
            <person name="Tian H."/>
            <person name="Witte H."/>
            <person name="Yang S.P."/>
            <person name="Wilson R.K."/>
            <person name="Sommer R.J."/>
        </authorList>
    </citation>
    <scope>NUCLEOTIDE SEQUENCE [LARGE SCALE GENOMIC DNA]</scope>
    <source>
        <strain evidence="3">PS312</strain>
    </source>
</reference>
<dbReference type="Proteomes" id="UP000005239">
    <property type="component" value="Unassembled WGS sequence"/>
</dbReference>
<sequence>MWHRNVKNSMFEGVLKPDQLIKRRSKYGLIHRGGHEELMAAFVRRKNQYVEIGRNCGHLVSFIVEPFVAHKQKDELYMSIESFRDQDVILFYEQDGSAARSLAIPVLLNKDGQKPNEEELKDLIGDLGEKTGWASRVKES</sequence>
<gene>
    <name evidence="2" type="primary">WBGene00106994</name>
</gene>
<evidence type="ECO:0000259" key="1">
    <source>
        <dbReference type="Pfam" id="PF24948"/>
    </source>
</evidence>
<reference evidence="2" key="2">
    <citation type="submission" date="2022-06" db="UniProtKB">
        <authorList>
            <consortium name="EnsemblMetazoa"/>
        </authorList>
    </citation>
    <scope>IDENTIFICATION</scope>
    <source>
        <strain evidence="2">PS312</strain>
    </source>
</reference>
<dbReference type="AlphaFoldDB" id="A0A2A6B4S1"/>